<keyword evidence="3 8" id="KW-0479">Metal-binding</keyword>
<dbReference type="EC" id="1.21.98.4" evidence="8"/>
<dbReference type="PIRSF" id="PIRSF037420">
    <property type="entry name" value="PQQ_syn_pqqE"/>
    <property type="match status" value="1"/>
</dbReference>
<comment type="subunit">
    <text evidence="8">Interacts with PqqD. The interaction is necessary for activity of PqqE.</text>
</comment>
<dbReference type="InterPro" id="IPR006638">
    <property type="entry name" value="Elp3/MiaA/NifB-like_rSAM"/>
</dbReference>
<evidence type="ECO:0000256" key="4">
    <source>
        <dbReference type="ARBA" id="ARBA00022905"/>
    </source>
</evidence>
<dbReference type="InterPro" id="IPR013785">
    <property type="entry name" value="Aldolase_TIM"/>
</dbReference>
<dbReference type="InterPro" id="IPR050377">
    <property type="entry name" value="Radical_SAM_PqqE_MftC-like"/>
</dbReference>
<evidence type="ECO:0000259" key="9">
    <source>
        <dbReference type="PROSITE" id="PS51918"/>
    </source>
</evidence>
<name>A0ABS4DXE6_9HYPH</name>
<protein>
    <recommendedName>
        <fullName evidence="8">PqqA peptide cyclase</fullName>
        <ecNumber evidence="8">1.21.98.4</ecNumber>
    </recommendedName>
    <alternativeName>
        <fullName evidence="8">Coenzyme PQQ synthesis protein E</fullName>
    </alternativeName>
</protein>
<dbReference type="Proteomes" id="UP000759443">
    <property type="component" value="Unassembled WGS sequence"/>
</dbReference>
<dbReference type="PANTHER" id="PTHR11228">
    <property type="entry name" value="RADICAL SAM DOMAIN PROTEIN"/>
    <property type="match status" value="1"/>
</dbReference>
<comment type="catalytic activity">
    <reaction evidence="8">
        <text>[PQQ precursor protein] + S-adenosyl-L-methionine = E-Y cross-linked-[PQQ precursor protein] + 5'-deoxyadenosine + L-methionine + H(+)</text>
        <dbReference type="Rhea" id="RHEA:56836"/>
        <dbReference type="Rhea" id="RHEA-COMP:14800"/>
        <dbReference type="Rhea" id="RHEA-COMP:14801"/>
        <dbReference type="ChEBI" id="CHEBI:15378"/>
        <dbReference type="ChEBI" id="CHEBI:17319"/>
        <dbReference type="ChEBI" id="CHEBI:57844"/>
        <dbReference type="ChEBI" id="CHEBI:59789"/>
        <dbReference type="ChEBI" id="CHEBI:141026"/>
        <dbReference type="ChEBI" id="CHEBI:141027"/>
        <dbReference type="EC" id="1.21.98.4"/>
    </reaction>
</comment>
<evidence type="ECO:0000256" key="3">
    <source>
        <dbReference type="ARBA" id="ARBA00022723"/>
    </source>
</evidence>
<keyword evidence="4 8" id="KW-0884">PQQ biosynthesis</keyword>
<evidence type="ECO:0000256" key="1">
    <source>
        <dbReference type="ARBA" id="ARBA00022485"/>
    </source>
</evidence>
<sequence>MTAPLDTSAPASKPRPAPPIALLAELTHRCPLACPYCSNPLILTNAAEELTTFEWTDVFQQAADLGVLHLHLSGGEPAVRRDLVALAQNASERGLYTNLITSGIGLTERRVRELADAGLDHVQLSIQGVRPADADRYAGYEGGYDRKMTVAGWLADAGLPLTVNAVCHKQNMGDIGAMLELAIRLGARRIEIATVQFHGWAEKNRQSLMPTRAQVIETNAIVAAARARLKGTLVIDYVPADHHSRFPKACMGGWGSSGLNVTPSGRLLPCHAAETIPHLTFENVRDTPLAAIWYDSAAFNAYRGDDWMQEPCRSCSRKPIDHGGCRCQAMALAGDAAATDPVCVYSPLHATLADAAETDGNAKPGAFVYRGRPAVERTTAAARMVAQEKL</sequence>
<evidence type="ECO:0000256" key="2">
    <source>
        <dbReference type="ARBA" id="ARBA00022691"/>
    </source>
</evidence>
<keyword evidence="11" id="KW-1185">Reference proteome</keyword>
<dbReference type="InterPro" id="IPR058240">
    <property type="entry name" value="rSAM_sf"/>
</dbReference>
<keyword evidence="6 8" id="KW-0408">Iron</keyword>
<dbReference type="InterPro" id="IPR011843">
    <property type="entry name" value="PQQ_synth_PqqE_bac"/>
</dbReference>
<dbReference type="InterPro" id="IPR023885">
    <property type="entry name" value="4Fe4S-binding_SPASM_dom"/>
</dbReference>
<proteinExistence type="inferred from homology"/>
<dbReference type="Pfam" id="PF04055">
    <property type="entry name" value="Radical_SAM"/>
    <property type="match status" value="1"/>
</dbReference>
<dbReference type="SFLD" id="SFLDF00280">
    <property type="entry name" value="coenzyme_PQQ_synthesis_protein"/>
    <property type="match status" value="1"/>
</dbReference>
<organism evidence="10 11">
    <name type="scientific">Rhizobium halophytocola</name>
    <dbReference type="NCBI Taxonomy" id="735519"/>
    <lineage>
        <taxon>Bacteria</taxon>
        <taxon>Pseudomonadati</taxon>
        <taxon>Pseudomonadota</taxon>
        <taxon>Alphaproteobacteria</taxon>
        <taxon>Hyphomicrobiales</taxon>
        <taxon>Rhizobiaceae</taxon>
        <taxon>Rhizobium/Agrobacterium group</taxon>
        <taxon>Rhizobium</taxon>
    </lineage>
</organism>
<feature type="binding site" evidence="8">
    <location>
        <position position="30"/>
    </location>
    <ligand>
        <name>[4Fe-4S] cluster</name>
        <dbReference type="ChEBI" id="CHEBI:49883"/>
        <note>4Fe-4S-S-AdoMet</note>
    </ligand>
</feature>
<dbReference type="SFLD" id="SFLDG01067">
    <property type="entry name" value="SPASM/twitch_domain_containing"/>
    <property type="match status" value="1"/>
</dbReference>
<dbReference type="PANTHER" id="PTHR11228:SF7">
    <property type="entry name" value="PQQA PEPTIDE CYCLASE"/>
    <property type="match status" value="1"/>
</dbReference>
<evidence type="ECO:0000313" key="10">
    <source>
        <dbReference type="EMBL" id="MBP1850345.1"/>
    </source>
</evidence>
<evidence type="ECO:0000256" key="8">
    <source>
        <dbReference type="HAMAP-Rule" id="MF_00660"/>
    </source>
</evidence>
<comment type="similarity">
    <text evidence="8">Belongs to the radical SAM superfamily. PqqE family.</text>
</comment>
<keyword evidence="1 8" id="KW-0004">4Fe-4S</keyword>
<feature type="binding site" evidence="8">
    <location>
        <position position="37"/>
    </location>
    <ligand>
        <name>[4Fe-4S] cluster</name>
        <dbReference type="ChEBI" id="CHEBI:49883"/>
        <note>4Fe-4S-S-AdoMet</note>
    </ligand>
</feature>
<keyword evidence="5 8" id="KW-0560">Oxidoreductase</keyword>
<gene>
    <name evidence="8" type="primary">pqqE</name>
    <name evidence="10" type="ORF">J2Z17_001779</name>
</gene>
<comment type="caution">
    <text evidence="10">The sequence shown here is derived from an EMBL/GenBank/DDBJ whole genome shotgun (WGS) entry which is preliminary data.</text>
</comment>
<dbReference type="InterPro" id="IPR007197">
    <property type="entry name" value="rSAM"/>
</dbReference>
<dbReference type="InterPro" id="IPR017200">
    <property type="entry name" value="PqqE-like"/>
</dbReference>
<keyword evidence="7 8" id="KW-0411">Iron-sulfur</keyword>
<dbReference type="HAMAP" id="MF_00660">
    <property type="entry name" value="PqqE"/>
    <property type="match status" value="1"/>
</dbReference>
<dbReference type="NCBIfam" id="TIGR02109">
    <property type="entry name" value="PQQ_syn_pqqE"/>
    <property type="match status" value="1"/>
</dbReference>
<reference evidence="10 11" key="1">
    <citation type="submission" date="2021-03" db="EMBL/GenBank/DDBJ databases">
        <title>Genomic Encyclopedia of Type Strains, Phase IV (KMG-IV): sequencing the most valuable type-strain genomes for metagenomic binning, comparative biology and taxonomic classification.</title>
        <authorList>
            <person name="Goeker M."/>
        </authorList>
    </citation>
    <scope>NUCLEOTIDE SEQUENCE [LARGE SCALE GENOMIC DNA]</scope>
    <source>
        <strain evidence="10 11">DSM 21600</strain>
    </source>
</reference>
<dbReference type="NCBIfam" id="TIGR04085">
    <property type="entry name" value="rSAM_more_4Fe4S"/>
    <property type="match status" value="1"/>
</dbReference>
<feature type="domain" description="Radical SAM core" evidence="9">
    <location>
        <begin position="16"/>
        <end position="233"/>
    </location>
</feature>
<evidence type="ECO:0000256" key="5">
    <source>
        <dbReference type="ARBA" id="ARBA00023002"/>
    </source>
</evidence>
<dbReference type="CDD" id="cd01335">
    <property type="entry name" value="Radical_SAM"/>
    <property type="match status" value="1"/>
</dbReference>
<dbReference type="PROSITE" id="PS51918">
    <property type="entry name" value="RADICAL_SAM"/>
    <property type="match status" value="1"/>
</dbReference>
<dbReference type="SMART" id="SM00729">
    <property type="entry name" value="Elp3"/>
    <property type="match status" value="1"/>
</dbReference>
<dbReference type="SUPFAM" id="SSF102114">
    <property type="entry name" value="Radical SAM enzymes"/>
    <property type="match status" value="1"/>
</dbReference>
<comment type="cofactor">
    <cofactor evidence="8">
        <name>[4Fe-4S] cluster</name>
        <dbReference type="ChEBI" id="CHEBI:49883"/>
    </cofactor>
    <text evidence="8">Binds 1 [4Fe-4S] cluster. The cluster is coordinated with 3 cysteines and an exchangeable S-adenosyl-L-methionine.</text>
</comment>
<dbReference type="Pfam" id="PF13186">
    <property type="entry name" value="SPASM"/>
    <property type="match status" value="1"/>
</dbReference>
<keyword evidence="2 8" id="KW-0949">S-adenosyl-L-methionine</keyword>
<evidence type="ECO:0000313" key="11">
    <source>
        <dbReference type="Proteomes" id="UP000759443"/>
    </source>
</evidence>
<evidence type="ECO:0000256" key="6">
    <source>
        <dbReference type="ARBA" id="ARBA00023004"/>
    </source>
</evidence>
<comment type="function">
    <text evidence="8">Catalyzes the cross-linking of a glutamate residue and a tyrosine residue in the PqqA protein as part of the biosynthesis of pyrroloquinoline quinone (PQQ).</text>
</comment>
<feature type="binding site" evidence="8">
    <location>
        <position position="34"/>
    </location>
    <ligand>
        <name>[4Fe-4S] cluster</name>
        <dbReference type="ChEBI" id="CHEBI:49883"/>
        <note>4Fe-4S-S-AdoMet</note>
    </ligand>
</feature>
<dbReference type="Gene3D" id="3.20.20.70">
    <property type="entry name" value="Aldolase class I"/>
    <property type="match status" value="1"/>
</dbReference>
<accession>A0ABS4DXE6</accession>
<dbReference type="SFLD" id="SFLDG01386">
    <property type="entry name" value="main_SPASM_domain-containing"/>
    <property type="match status" value="1"/>
</dbReference>
<dbReference type="RefSeq" id="WP_209943976.1">
    <property type="nucleotide sequence ID" value="NZ_JAGGJU010000004.1"/>
</dbReference>
<dbReference type="EMBL" id="JAGGJU010000004">
    <property type="protein sequence ID" value="MBP1850345.1"/>
    <property type="molecule type" value="Genomic_DNA"/>
</dbReference>
<evidence type="ECO:0000256" key="7">
    <source>
        <dbReference type="ARBA" id="ARBA00023014"/>
    </source>
</evidence>
<dbReference type="SFLD" id="SFLDS00029">
    <property type="entry name" value="Radical_SAM"/>
    <property type="match status" value="1"/>
</dbReference>
<comment type="pathway">
    <text evidence="8">Cofactor biosynthesis; pyrroloquinoline quinone biosynthesis.</text>
</comment>